<gene>
    <name evidence="5 10" type="primary">nusG</name>
    <name evidence="10" type="ORF">ACFO3G_07860</name>
</gene>
<protein>
    <recommendedName>
        <fullName evidence="5 6">Transcription termination/antitermination protein NusG</fullName>
    </recommendedName>
</protein>
<evidence type="ECO:0000256" key="4">
    <source>
        <dbReference type="ARBA" id="ARBA00023163"/>
    </source>
</evidence>
<dbReference type="EMBL" id="JBHSGO010000204">
    <property type="protein sequence ID" value="MFC4666508.1"/>
    <property type="molecule type" value="Genomic_DNA"/>
</dbReference>
<organism evidence="10 11">
    <name type="scientific">Falsiporphyromonas endometrii</name>
    <dbReference type="NCBI Taxonomy" id="1387297"/>
    <lineage>
        <taxon>Bacteria</taxon>
        <taxon>Pseudomonadati</taxon>
        <taxon>Bacteroidota</taxon>
        <taxon>Bacteroidia</taxon>
        <taxon>Bacteroidales</taxon>
        <taxon>Porphyromonadaceae</taxon>
        <taxon>Falsiporphyromonas</taxon>
    </lineage>
</organism>
<evidence type="ECO:0000256" key="2">
    <source>
        <dbReference type="ARBA" id="ARBA00022814"/>
    </source>
</evidence>
<dbReference type="PANTHER" id="PTHR30265:SF2">
    <property type="entry name" value="TRANSCRIPTION TERMINATION_ANTITERMINATION PROTEIN NUSG"/>
    <property type="match status" value="1"/>
</dbReference>
<dbReference type="InterPro" id="IPR043425">
    <property type="entry name" value="NusG-like"/>
</dbReference>
<dbReference type="InterPro" id="IPR047050">
    <property type="entry name" value="NGN"/>
</dbReference>
<dbReference type="InterPro" id="IPR014722">
    <property type="entry name" value="Rib_uL2_dom2"/>
</dbReference>
<keyword evidence="1 5" id="KW-0806">Transcription termination</keyword>
<evidence type="ECO:0000259" key="9">
    <source>
        <dbReference type="SMART" id="SM00739"/>
    </source>
</evidence>
<feature type="domain" description="NusG-like N-terminal" evidence="8">
    <location>
        <begin position="4"/>
        <end position="112"/>
    </location>
</feature>
<dbReference type="PANTHER" id="PTHR30265">
    <property type="entry name" value="RHO-INTERACTING TRANSCRIPTION TERMINATION FACTOR NUSG"/>
    <property type="match status" value="1"/>
</dbReference>
<dbReference type="SMART" id="SM00738">
    <property type="entry name" value="NGN"/>
    <property type="match status" value="1"/>
</dbReference>
<dbReference type="NCBIfam" id="TIGR00922">
    <property type="entry name" value="nusG"/>
    <property type="match status" value="1"/>
</dbReference>
<reference evidence="11" key="1">
    <citation type="journal article" date="2019" name="Int. J. Syst. Evol. Microbiol.">
        <title>The Global Catalogue of Microorganisms (GCM) 10K type strain sequencing project: providing services to taxonomists for standard genome sequencing and annotation.</title>
        <authorList>
            <consortium name="The Broad Institute Genomics Platform"/>
            <consortium name="The Broad Institute Genome Sequencing Center for Infectious Disease"/>
            <person name="Wu L."/>
            <person name="Ma J."/>
        </authorList>
    </citation>
    <scope>NUCLEOTIDE SEQUENCE [LARGE SCALE GENOMIC DNA]</scope>
    <source>
        <strain evidence="11">CGMCC 4.7357</strain>
    </source>
</reference>
<dbReference type="CDD" id="cd09891">
    <property type="entry name" value="NGN_Bact_1"/>
    <property type="match status" value="1"/>
</dbReference>
<dbReference type="InterPro" id="IPR036735">
    <property type="entry name" value="NGN_dom_sf"/>
</dbReference>
<keyword evidence="4 5" id="KW-0804">Transcription</keyword>
<evidence type="ECO:0000256" key="5">
    <source>
        <dbReference type="HAMAP-Rule" id="MF_00948"/>
    </source>
</evidence>
<dbReference type="SUPFAM" id="SSF50104">
    <property type="entry name" value="Translation proteins SH3-like domain"/>
    <property type="match status" value="1"/>
</dbReference>
<dbReference type="Pfam" id="PF00467">
    <property type="entry name" value="KOW"/>
    <property type="match status" value="1"/>
</dbReference>
<proteinExistence type="inferred from homology"/>
<evidence type="ECO:0000313" key="11">
    <source>
        <dbReference type="Proteomes" id="UP001596020"/>
    </source>
</evidence>
<evidence type="ECO:0000313" key="10">
    <source>
        <dbReference type="EMBL" id="MFC4666508.1"/>
    </source>
</evidence>
<feature type="domain" description="KOW" evidence="9">
    <location>
        <begin position="126"/>
        <end position="153"/>
    </location>
</feature>
<dbReference type="InterPro" id="IPR006645">
    <property type="entry name" value="NGN-like_dom"/>
</dbReference>
<dbReference type="Proteomes" id="UP001596020">
    <property type="component" value="Unassembled WGS sequence"/>
</dbReference>
<dbReference type="SMART" id="SM00739">
    <property type="entry name" value="KOW"/>
    <property type="match status" value="1"/>
</dbReference>
<dbReference type="Gene3D" id="2.30.30.30">
    <property type="match status" value="1"/>
</dbReference>
<sequence>MSDKMKFYVLRAISGKENQVKQYIEAEKRNSSLGQYVGRVVIPTEKVMTQRAGKKVLVERPYLPGYVLVEANLVGEVVHTLRSVPNSLGFLGNANAPVPLRDSEVKQMLGKIDQQVGEADVAYDIEYVVGEVVKVISGAFNGFSATVEEVFADKKRLKVMVKIFGRRTPLELDYSQVEKE</sequence>
<dbReference type="InterPro" id="IPR008991">
    <property type="entry name" value="Translation_prot_SH3-like_sf"/>
</dbReference>
<dbReference type="CDD" id="cd06091">
    <property type="entry name" value="KOW_NusG"/>
    <property type="match status" value="1"/>
</dbReference>
<dbReference type="Gene3D" id="3.30.70.940">
    <property type="entry name" value="NusG, N-terminal domain"/>
    <property type="match status" value="1"/>
</dbReference>
<dbReference type="PRINTS" id="PR00338">
    <property type="entry name" value="NUSGTNSCPFCT"/>
</dbReference>
<dbReference type="Pfam" id="PF02357">
    <property type="entry name" value="NusG"/>
    <property type="match status" value="1"/>
</dbReference>
<dbReference type="RefSeq" id="WP_380079644.1">
    <property type="nucleotide sequence ID" value="NZ_JBHSGO010000204.1"/>
</dbReference>
<dbReference type="SUPFAM" id="SSF82679">
    <property type="entry name" value="N-utilization substance G protein NusG, N-terminal domain"/>
    <property type="match status" value="1"/>
</dbReference>
<accession>A0ABV9K915</accession>
<comment type="caution">
    <text evidence="10">The sequence shown here is derived from an EMBL/GenBank/DDBJ whole genome shotgun (WGS) entry which is preliminary data.</text>
</comment>
<evidence type="ECO:0000259" key="8">
    <source>
        <dbReference type="SMART" id="SM00738"/>
    </source>
</evidence>
<keyword evidence="3 5" id="KW-0805">Transcription regulation</keyword>
<dbReference type="InterPro" id="IPR005824">
    <property type="entry name" value="KOW"/>
</dbReference>
<evidence type="ECO:0000256" key="6">
    <source>
        <dbReference type="NCBIfam" id="TIGR00922"/>
    </source>
</evidence>
<comment type="similarity">
    <text evidence="5 7">Belongs to the NusG family.</text>
</comment>
<evidence type="ECO:0000256" key="3">
    <source>
        <dbReference type="ARBA" id="ARBA00023015"/>
    </source>
</evidence>
<keyword evidence="11" id="KW-1185">Reference proteome</keyword>
<dbReference type="InterPro" id="IPR001062">
    <property type="entry name" value="Transcrpt_antiterm_NusG"/>
</dbReference>
<evidence type="ECO:0000256" key="7">
    <source>
        <dbReference type="RuleBase" id="RU000538"/>
    </source>
</evidence>
<keyword evidence="2 5" id="KW-0889">Transcription antitermination</keyword>
<comment type="function">
    <text evidence="5 7">Participates in transcription elongation, termination and antitermination.</text>
</comment>
<name>A0ABV9K915_9PORP</name>
<dbReference type="HAMAP" id="MF_00948">
    <property type="entry name" value="NusG"/>
    <property type="match status" value="1"/>
</dbReference>
<evidence type="ECO:0000256" key="1">
    <source>
        <dbReference type="ARBA" id="ARBA00022472"/>
    </source>
</evidence>